<evidence type="ECO:0000256" key="4">
    <source>
        <dbReference type="ARBA" id="ARBA00023125"/>
    </source>
</evidence>
<evidence type="ECO:0000256" key="5">
    <source>
        <dbReference type="ARBA" id="ARBA00023163"/>
    </source>
</evidence>
<dbReference type="Pfam" id="PF09278">
    <property type="entry name" value="MerR-DNA-bind"/>
    <property type="match status" value="1"/>
</dbReference>
<dbReference type="PANTHER" id="PTHR30204">
    <property type="entry name" value="REDOX-CYCLING DRUG-SENSING TRANSCRIPTIONAL ACTIVATOR SOXR"/>
    <property type="match status" value="1"/>
</dbReference>
<evidence type="ECO:0000313" key="9">
    <source>
        <dbReference type="Proteomes" id="UP001143362"/>
    </source>
</evidence>
<dbReference type="Proteomes" id="UP001143362">
    <property type="component" value="Unassembled WGS sequence"/>
</dbReference>
<dbReference type="PRINTS" id="PR00040">
    <property type="entry name" value="HTHMERR"/>
</dbReference>
<evidence type="ECO:0000256" key="3">
    <source>
        <dbReference type="ARBA" id="ARBA00023015"/>
    </source>
</evidence>
<reference evidence="8" key="1">
    <citation type="submission" date="2019-02" db="EMBL/GenBank/DDBJ databases">
        <authorList>
            <person name="Li S.-H."/>
        </authorList>
    </citation>
    <scope>NUCLEOTIDE SEQUENCE</scope>
    <source>
        <strain evidence="8">IMCC14734</strain>
    </source>
</reference>
<protein>
    <submittedName>
        <fullName evidence="8">Cu(I)-responsive transcriptional regulator</fullName>
    </submittedName>
</protein>
<dbReference type="Pfam" id="PF00376">
    <property type="entry name" value="MerR"/>
    <property type="match status" value="1"/>
</dbReference>
<keyword evidence="5" id="KW-0804">Transcription</keyword>
<evidence type="ECO:0000256" key="6">
    <source>
        <dbReference type="SAM" id="Coils"/>
    </source>
</evidence>
<dbReference type="EMBL" id="SHNN01000002">
    <property type="protein sequence ID" value="MCX2981785.1"/>
    <property type="molecule type" value="Genomic_DNA"/>
</dbReference>
<dbReference type="InterPro" id="IPR009061">
    <property type="entry name" value="DNA-bd_dom_put_sf"/>
</dbReference>
<name>A0ABT3TJ16_9GAMM</name>
<dbReference type="PANTHER" id="PTHR30204:SF94">
    <property type="entry name" value="HEAVY METAL-DEPENDENT TRANSCRIPTIONAL REGULATOR HI_0293-RELATED"/>
    <property type="match status" value="1"/>
</dbReference>
<dbReference type="PROSITE" id="PS50937">
    <property type="entry name" value="HTH_MERR_2"/>
    <property type="match status" value="1"/>
</dbReference>
<gene>
    <name evidence="8" type="primary">cueR</name>
    <name evidence="8" type="ORF">EYC98_13040</name>
</gene>
<evidence type="ECO:0000256" key="1">
    <source>
        <dbReference type="ARBA" id="ARBA00004496"/>
    </source>
</evidence>
<comment type="subcellular location">
    <subcellularLocation>
        <location evidence="1">Cytoplasm</location>
    </subcellularLocation>
</comment>
<dbReference type="SUPFAM" id="SSF46955">
    <property type="entry name" value="Putative DNA-binding domain"/>
    <property type="match status" value="1"/>
</dbReference>
<dbReference type="SMART" id="SM00422">
    <property type="entry name" value="HTH_MERR"/>
    <property type="match status" value="1"/>
</dbReference>
<dbReference type="InterPro" id="IPR000551">
    <property type="entry name" value="MerR-type_HTH_dom"/>
</dbReference>
<feature type="domain" description="HTH merR-type" evidence="7">
    <location>
        <begin position="1"/>
        <end position="69"/>
    </location>
</feature>
<accession>A0ABT3TJ16</accession>
<keyword evidence="9" id="KW-1185">Reference proteome</keyword>
<sequence length="133" mass="14827">MNISAAAAASGLSSKTIRYYEDIELIPPASRADNGYRYYDVSAVEQLRFVHQARLVGFSVAECRQLLELQSNSQRHSAHVKSLVLEKCDQLEQRIEELLQMQSMLRDLASRCSGNEGPDCAILDELGRGSAHE</sequence>
<dbReference type="InterPro" id="IPR047057">
    <property type="entry name" value="MerR_fam"/>
</dbReference>
<keyword evidence="4" id="KW-0238">DNA-binding</keyword>
<keyword evidence="6" id="KW-0175">Coiled coil</keyword>
<evidence type="ECO:0000313" key="8">
    <source>
        <dbReference type="EMBL" id="MCX2981785.1"/>
    </source>
</evidence>
<dbReference type="NCBIfam" id="TIGR02044">
    <property type="entry name" value="CueR"/>
    <property type="match status" value="1"/>
</dbReference>
<evidence type="ECO:0000256" key="2">
    <source>
        <dbReference type="ARBA" id="ARBA00022490"/>
    </source>
</evidence>
<comment type="caution">
    <text evidence="8">The sequence shown here is derived from an EMBL/GenBank/DDBJ whole genome shotgun (WGS) entry which is preliminary data.</text>
</comment>
<evidence type="ECO:0000259" key="7">
    <source>
        <dbReference type="PROSITE" id="PS50937"/>
    </source>
</evidence>
<dbReference type="RefSeq" id="WP_279245781.1">
    <property type="nucleotide sequence ID" value="NZ_SHNN01000002.1"/>
</dbReference>
<keyword evidence="2" id="KW-0963">Cytoplasm</keyword>
<dbReference type="InterPro" id="IPR011789">
    <property type="entry name" value="CueR"/>
</dbReference>
<dbReference type="Gene3D" id="1.10.1660.10">
    <property type="match status" value="1"/>
</dbReference>
<feature type="coiled-coil region" evidence="6">
    <location>
        <begin position="81"/>
        <end position="108"/>
    </location>
</feature>
<organism evidence="8 9">
    <name type="scientific">Candidatus Litorirhabdus singularis</name>
    <dbReference type="NCBI Taxonomy" id="2518993"/>
    <lineage>
        <taxon>Bacteria</taxon>
        <taxon>Pseudomonadati</taxon>
        <taxon>Pseudomonadota</taxon>
        <taxon>Gammaproteobacteria</taxon>
        <taxon>Cellvibrionales</taxon>
        <taxon>Halieaceae</taxon>
        <taxon>Candidatus Litorirhabdus</taxon>
    </lineage>
</organism>
<dbReference type="InterPro" id="IPR015358">
    <property type="entry name" value="Tscrpt_reg_MerR_DNA-bd"/>
</dbReference>
<proteinExistence type="predicted"/>
<keyword evidence="3" id="KW-0805">Transcription regulation</keyword>